<evidence type="ECO:0000313" key="1">
    <source>
        <dbReference type="EMBL" id="MPN07740.1"/>
    </source>
</evidence>
<sequence>MQIDKVDRLAGSVVAPAVPGYPNLCLIHTIKAHCILNCGLHTMAVVCQRVDDTVHIRIAVPGTVDRDYNEPAFGKLGVVTALHLLLVCTAMAGDDARSRVASGGIGGR</sequence>
<accession>A0A645F1U6</accession>
<dbReference type="EMBL" id="VSSQ01053743">
    <property type="protein sequence ID" value="MPN07740.1"/>
    <property type="molecule type" value="Genomic_DNA"/>
</dbReference>
<gene>
    <name evidence="1" type="ORF">SDC9_155012</name>
</gene>
<protein>
    <submittedName>
        <fullName evidence="1">Uncharacterized protein</fullName>
    </submittedName>
</protein>
<reference evidence="1" key="1">
    <citation type="submission" date="2019-08" db="EMBL/GenBank/DDBJ databases">
        <authorList>
            <person name="Kucharzyk K."/>
            <person name="Murdoch R.W."/>
            <person name="Higgins S."/>
            <person name="Loffler F."/>
        </authorList>
    </citation>
    <scope>NUCLEOTIDE SEQUENCE</scope>
</reference>
<organism evidence="1">
    <name type="scientific">bioreactor metagenome</name>
    <dbReference type="NCBI Taxonomy" id="1076179"/>
    <lineage>
        <taxon>unclassified sequences</taxon>
        <taxon>metagenomes</taxon>
        <taxon>ecological metagenomes</taxon>
    </lineage>
</organism>
<dbReference type="AlphaFoldDB" id="A0A645F1U6"/>
<comment type="caution">
    <text evidence="1">The sequence shown here is derived from an EMBL/GenBank/DDBJ whole genome shotgun (WGS) entry which is preliminary data.</text>
</comment>
<name>A0A645F1U6_9ZZZZ</name>
<proteinExistence type="predicted"/>